<feature type="signal peptide" evidence="16">
    <location>
        <begin position="1"/>
        <end position="31"/>
    </location>
</feature>
<feature type="binding site" evidence="13">
    <location>
        <position position="82"/>
    </location>
    <ligand>
        <name>Ca(2+)</name>
        <dbReference type="ChEBI" id="CHEBI:29108"/>
        <label>1</label>
    </ligand>
</feature>
<dbReference type="InterPro" id="IPR002016">
    <property type="entry name" value="Haem_peroxidase"/>
</dbReference>
<dbReference type="Pfam" id="PF00141">
    <property type="entry name" value="peroxidase"/>
    <property type="match status" value="1"/>
</dbReference>
<dbReference type="PROSITE" id="PS00436">
    <property type="entry name" value="PEROXIDASE_2"/>
    <property type="match status" value="1"/>
</dbReference>
<keyword evidence="16" id="KW-0376">Hydrogen peroxide</keyword>
<dbReference type="GO" id="GO:0042744">
    <property type="term" value="P:hydrogen peroxide catabolic process"/>
    <property type="evidence" value="ECO:0007669"/>
    <property type="project" value="UniProtKB-KW"/>
</dbReference>
<evidence type="ECO:0000256" key="4">
    <source>
        <dbReference type="ARBA" id="ARBA00022617"/>
    </source>
</evidence>
<dbReference type="GO" id="GO:0046872">
    <property type="term" value="F:metal ion binding"/>
    <property type="evidence" value="ECO:0007669"/>
    <property type="project" value="UniProtKB-UniRule"/>
</dbReference>
<evidence type="ECO:0000256" key="16">
    <source>
        <dbReference type="RuleBase" id="RU362060"/>
    </source>
</evidence>
<keyword evidence="10" id="KW-0325">Glycoprotein</keyword>
<evidence type="ECO:0000256" key="6">
    <source>
        <dbReference type="ARBA" id="ARBA00022837"/>
    </source>
</evidence>
<keyword evidence="5 13" id="KW-0479">Metal-binding</keyword>
<dbReference type="EC" id="1.11.1.7" evidence="2 16"/>
<evidence type="ECO:0000256" key="11">
    <source>
        <dbReference type="PIRSR" id="PIRSR600823-1"/>
    </source>
</evidence>
<feature type="disulfide bond" evidence="15">
    <location>
        <begin position="76"/>
        <end position="81"/>
    </location>
</feature>
<comment type="similarity">
    <text evidence="16">Belongs to the peroxidase family. Classical plant (class III) peroxidase subfamily.</text>
</comment>
<feature type="binding site" evidence="13">
    <location>
        <position position="75"/>
    </location>
    <ligand>
        <name>Ca(2+)</name>
        <dbReference type="ChEBI" id="CHEBI:29108"/>
        <label>1</label>
    </ligand>
</feature>
<feature type="binding site" evidence="13">
    <location>
        <position position="211"/>
    </location>
    <ligand>
        <name>Ca(2+)</name>
        <dbReference type="ChEBI" id="CHEBI:29108"/>
        <label>2</label>
    </ligand>
</feature>
<evidence type="ECO:0000256" key="10">
    <source>
        <dbReference type="ARBA" id="ARBA00023180"/>
    </source>
</evidence>
<dbReference type="InterPro" id="IPR033905">
    <property type="entry name" value="Secretory_peroxidase"/>
</dbReference>
<evidence type="ECO:0000256" key="14">
    <source>
        <dbReference type="PIRSR" id="PIRSR600823-4"/>
    </source>
</evidence>
<keyword evidence="6 13" id="KW-0106">Calcium</keyword>
<dbReference type="PROSITE" id="PS50873">
    <property type="entry name" value="PEROXIDASE_4"/>
    <property type="match status" value="1"/>
</dbReference>
<comment type="catalytic activity">
    <reaction evidence="1 16">
        <text>2 a phenolic donor + H2O2 = 2 a phenolic radical donor + 2 H2O</text>
        <dbReference type="Rhea" id="RHEA:56136"/>
        <dbReference type="ChEBI" id="CHEBI:15377"/>
        <dbReference type="ChEBI" id="CHEBI:16240"/>
        <dbReference type="ChEBI" id="CHEBI:139520"/>
        <dbReference type="ChEBI" id="CHEBI:139521"/>
        <dbReference type="EC" id="1.11.1.7"/>
    </reaction>
</comment>
<keyword evidence="9 15" id="KW-1015">Disulfide bond</keyword>
<feature type="binding site" evidence="13">
    <location>
        <position position="263"/>
    </location>
    <ligand>
        <name>Ca(2+)</name>
        <dbReference type="ChEBI" id="CHEBI:29108"/>
        <label>2</label>
    </ligand>
</feature>
<evidence type="ECO:0000256" key="9">
    <source>
        <dbReference type="ARBA" id="ARBA00023157"/>
    </source>
</evidence>
<feature type="binding site" evidence="13">
    <location>
        <position position="84"/>
    </location>
    <ligand>
        <name>Ca(2+)</name>
        <dbReference type="ChEBI" id="CHEBI:29108"/>
        <label>1</label>
    </ligand>
</feature>
<dbReference type="InterPro" id="IPR000823">
    <property type="entry name" value="Peroxidase_pln"/>
</dbReference>
<dbReference type="FunFam" id="1.10.420.10:FF:000001">
    <property type="entry name" value="Peroxidase"/>
    <property type="match status" value="1"/>
</dbReference>
<comment type="subcellular location">
    <subcellularLocation>
        <location evidence="16">Secreted</location>
    </subcellularLocation>
</comment>
<dbReference type="GO" id="GO:0006979">
    <property type="term" value="P:response to oxidative stress"/>
    <property type="evidence" value="ECO:0007669"/>
    <property type="project" value="UniProtKB-UniRule"/>
</dbReference>
<evidence type="ECO:0000256" key="8">
    <source>
        <dbReference type="ARBA" id="ARBA00023004"/>
    </source>
</evidence>
<evidence type="ECO:0000256" key="12">
    <source>
        <dbReference type="PIRSR" id="PIRSR600823-2"/>
    </source>
</evidence>
<evidence type="ECO:0000256" key="5">
    <source>
        <dbReference type="ARBA" id="ARBA00022723"/>
    </source>
</evidence>
<keyword evidence="19" id="KW-1185">Reference proteome</keyword>
<dbReference type="GO" id="GO:0020037">
    <property type="term" value="F:heme binding"/>
    <property type="evidence" value="ECO:0007669"/>
    <property type="project" value="UniProtKB-UniRule"/>
</dbReference>
<keyword evidence="3 16" id="KW-0575">Peroxidase</keyword>
<keyword evidence="16" id="KW-0964">Secreted</keyword>
<dbReference type="CDD" id="cd00693">
    <property type="entry name" value="secretory_peroxidase"/>
    <property type="match status" value="1"/>
</dbReference>
<reference evidence="18" key="1">
    <citation type="submission" date="2023-05" db="EMBL/GenBank/DDBJ databases">
        <title>Nepenthes gracilis genome sequencing.</title>
        <authorList>
            <person name="Fukushima K."/>
        </authorList>
    </citation>
    <scope>NUCLEOTIDE SEQUENCE</scope>
    <source>
        <strain evidence="18">SING2019-196</strain>
    </source>
</reference>
<dbReference type="GO" id="GO:0005576">
    <property type="term" value="C:extracellular region"/>
    <property type="evidence" value="ECO:0007669"/>
    <property type="project" value="UniProtKB-SubCell"/>
</dbReference>
<comment type="cofactor">
    <cofactor evidence="13 16">
        <name>Ca(2+)</name>
        <dbReference type="ChEBI" id="CHEBI:29108"/>
    </cofactor>
    <text evidence="13 16">Binds 2 calcium ions per subunit.</text>
</comment>
<feature type="disulfide bond" evidence="15">
    <location>
        <begin position="217"/>
        <end position="242"/>
    </location>
</feature>
<dbReference type="FunFam" id="1.10.520.10:FF:000009">
    <property type="entry name" value="Peroxidase"/>
    <property type="match status" value="1"/>
</dbReference>
<dbReference type="PANTHER" id="PTHR31388:SF247">
    <property type="entry name" value="PEROXIDASE"/>
    <property type="match status" value="1"/>
</dbReference>
<feature type="binding site" evidence="13">
    <location>
        <position position="80"/>
    </location>
    <ligand>
        <name>Ca(2+)</name>
        <dbReference type="ChEBI" id="CHEBI:29108"/>
        <label>1</label>
    </ligand>
</feature>
<evidence type="ECO:0000256" key="15">
    <source>
        <dbReference type="PIRSR" id="PIRSR600823-5"/>
    </source>
</evidence>
<evidence type="ECO:0000256" key="2">
    <source>
        <dbReference type="ARBA" id="ARBA00012313"/>
    </source>
</evidence>
<dbReference type="Proteomes" id="UP001279734">
    <property type="component" value="Unassembled WGS sequence"/>
</dbReference>
<protein>
    <recommendedName>
        <fullName evidence="2 16">Peroxidase</fullName>
        <ecNumber evidence="2 16">1.11.1.7</ecNumber>
    </recommendedName>
</protein>
<dbReference type="PANTHER" id="PTHR31388">
    <property type="entry name" value="PEROXIDASE 72-RELATED"/>
    <property type="match status" value="1"/>
</dbReference>
<comment type="function">
    <text evidence="16">Removal of H(2)O(2), oxidation of toxic reductants, biosynthesis and degradation of lignin, suberization, auxin catabolism, response to environmental stresses such as wounding, pathogen attack and oxidative stress.</text>
</comment>
<evidence type="ECO:0000256" key="1">
    <source>
        <dbReference type="ARBA" id="ARBA00000189"/>
    </source>
</evidence>
<dbReference type="Gene3D" id="1.10.420.10">
    <property type="entry name" value="Peroxidase, domain 2"/>
    <property type="match status" value="1"/>
</dbReference>
<dbReference type="PRINTS" id="PR00461">
    <property type="entry name" value="PLPEROXIDASE"/>
</dbReference>
<proteinExistence type="inferred from homology"/>
<accession>A0AAD3Y7Y2</accession>
<gene>
    <name evidence="18" type="ORF">Nepgr_031964</name>
</gene>
<evidence type="ECO:0000259" key="17">
    <source>
        <dbReference type="PROSITE" id="PS50873"/>
    </source>
</evidence>
<feature type="domain" description="Plant heme peroxidase family profile" evidence="17">
    <location>
        <begin position="33"/>
        <end position="335"/>
    </location>
</feature>
<name>A0AAD3Y7Y2_NEPGR</name>
<feature type="binding site" evidence="12">
    <location>
        <position position="171"/>
    </location>
    <ligand>
        <name>substrate</name>
    </ligand>
</feature>
<dbReference type="PRINTS" id="PR00458">
    <property type="entry name" value="PEROXIDASE"/>
</dbReference>
<evidence type="ECO:0000313" key="19">
    <source>
        <dbReference type="Proteomes" id="UP001279734"/>
    </source>
</evidence>
<dbReference type="EMBL" id="BSYO01000037">
    <property type="protein sequence ID" value="GMH30121.1"/>
    <property type="molecule type" value="Genomic_DNA"/>
</dbReference>
<evidence type="ECO:0000256" key="3">
    <source>
        <dbReference type="ARBA" id="ARBA00022559"/>
    </source>
</evidence>
<feature type="chain" id="PRO_5041784381" description="Peroxidase" evidence="16">
    <location>
        <begin position="32"/>
        <end position="340"/>
    </location>
</feature>
<keyword evidence="16" id="KW-0732">Signal</keyword>
<dbReference type="InterPro" id="IPR019794">
    <property type="entry name" value="Peroxidases_AS"/>
</dbReference>
<keyword evidence="7 16" id="KW-0560">Oxidoreductase</keyword>
<comment type="cofactor">
    <cofactor evidence="13 16">
        <name>heme b</name>
        <dbReference type="ChEBI" id="CHEBI:60344"/>
    </cofactor>
    <text evidence="13 16">Binds 1 heme b (iron(II)-protoporphyrin IX) group per subunit.</text>
</comment>
<feature type="binding site" evidence="13">
    <location>
        <position position="96"/>
    </location>
    <ligand>
        <name>Ca(2+)</name>
        <dbReference type="ChEBI" id="CHEBI:29108"/>
        <label>1</label>
    </ligand>
</feature>
<keyword evidence="8 13" id="KW-0408">Iron</keyword>
<feature type="disulfide bond" evidence="15">
    <location>
        <begin position="129"/>
        <end position="331"/>
    </location>
</feature>
<sequence>MASSSAKISAAYYLKVELLLVWSVLLAAAGATELTSTYYNSTCPDALSTIKAGVESAIAAAVDIGPALLRLHFHDCFVNGCDASVLLDDTSNFTGEKTATSNLNSLRGFDVIDTIKSDLEDLCPNTVSCADILAVVAKDAVVTLGGPSWTVLLGRRDSTTANKTAANFYLPLANMSLSALGTNFENVGLNSTDLVTLSGMPSLSSISCGHTIGQARCVNFRSRIYNDTNINSTYADSLKSNCPTSGDGNNTAPLKPGNYTNFDNGYYEYLLLEEGLLHSDQELFNGGGTDAQVAIYAKDSDEFFADFGNAMIKMGNISPLTGSSGEIRTNCRKVNSVSAM</sequence>
<feature type="binding site" evidence="13">
    <location>
        <position position="78"/>
    </location>
    <ligand>
        <name>Ca(2+)</name>
        <dbReference type="ChEBI" id="CHEBI:29108"/>
        <label>1</label>
    </ligand>
</feature>
<dbReference type="Gene3D" id="1.10.520.10">
    <property type="match status" value="1"/>
</dbReference>
<organism evidence="18 19">
    <name type="scientific">Nepenthes gracilis</name>
    <name type="common">Slender pitcher plant</name>
    <dbReference type="NCBI Taxonomy" id="150966"/>
    <lineage>
        <taxon>Eukaryota</taxon>
        <taxon>Viridiplantae</taxon>
        <taxon>Streptophyta</taxon>
        <taxon>Embryophyta</taxon>
        <taxon>Tracheophyta</taxon>
        <taxon>Spermatophyta</taxon>
        <taxon>Magnoliopsida</taxon>
        <taxon>eudicotyledons</taxon>
        <taxon>Gunneridae</taxon>
        <taxon>Pentapetalae</taxon>
        <taxon>Caryophyllales</taxon>
        <taxon>Nepenthaceae</taxon>
        <taxon>Nepenthes</taxon>
    </lineage>
</organism>
<feature type="disulfide bond" evidence="15">
    <location>
        <begin position="43"/>
        <end position="123"/>
    </location>
</feature>
<dbReference type="GO" id="GO:0140825">
    <property type="term" value="F:lactoperoxidase activity"/>
    <property type="evidence" value="ECO:0007669"/>
    <property type="project" value="UniProtKB-EC"/>
</dbReference>
<feature type="site" description="Transition state stabilizer" evidence="14">
    <location>
        <position position="70"/>
    </location>
</feature>
<feature type="active site" description="Proton acceptor" evidence="11">
    <location>
        <position position="74"/>
    </location>
</feature>
<dbReference type="SUPFAM" id="SSF48113">
    <property type="entry name" value="Heme-dependent peroxidases"/>
    <property type="match status" value="1"/>
</dbReference>
<keyword evidence="4 16" id="KW-0349">Heme</keyword>
<feature type="binding site" description="axial binding residue" evidence="13">
    <location>
        <position position="210"/>
    </location>
    <ligand>
        <name>heme b</name>
        <dbReference type="ChEBI" id="CHEBI:60344"/>
    </ligand>
    <ligandPart>
        <name>Fe</name>
        <dbReference type="ChEBI" id="CHEBI:18248"/>
    </ligandPart>
</feature>
<evidence type="ECO:0000256" key="13">
    <source>
        <dbReference type="PIRSR" id="PIRSR600823-3"/>
    </source>
</evidence>
<dbReference type="AlphaFoldDB" id="A0AAD3Y7Y2"/>
<comment type="caution">
    <text evidence="18">The sequence shown here is derived from an EMBL/GenBank/DDBJ whole genome shotgun (WGS) entry which is preliminary data.</text>
</comment>
<dbReference type="InterPro" id="IPR010255">
    <property type="entry name" value="Haem_peroxidase_sf"/>
</dbReference>
<evidence type="ECO:0000313" key="18">
    <source>
        <dbReference type="EMBL" id="GMH30121.1"/>
    </source>
</evidence>
<evidence type="ECO:0000256" key="7">
    <source>
        <dbReference type="ARBA" id="ARBA00023002"/>
    </source>
</evidence>